<organism evidence="1 2">
    <name type="scientific">Pisolithus microcarpus 441</name>
    <dbReference type="NCBI Taxonomy" id="765257"/>
    <lineage>
        <taxon>Eukaryota</taxon>
        <taxon>Fungi</taxon>
        <taxon>Dikarya</taxon>
        <taxon>Basidiomycota</taxon>
        <taxon>Agaricomycotina</taxon>
        <taxon>Agaricomycetes</taxon>
        <taxon>Agaricomycetidae</taxon>
        <taxon>Boletales</taxon>
        <taxon>Sclerodermatineae</taxon>
        <taxon>Pisolithaceae</taxon>
        <taxon>Pisolithus</taxon>
    </lineage>
</organism>
<evidence type="ECO:0000313" key="2">
    <source>
        <dbReference type="Proteomes" id="UP000054018"/>
    </source>
</evidence>
<protein>
    <submittedName>
        <fullName evidence="1">Uncharacterized protein</fullName>
    </submittedName>
</protein>
<keyword evidence="2" id="KW-1185">Reference proteome</keyword>
<dbReference type="EMBL" id="KN833711">
    <property type="protein sequence ID" value="KIK25106.1"/>
    <property type="molecule type" value="Genomic_DNA"/>
</dbReference>
<sequence>MGVEISQVQGWDFSTPLLWGWGFSSWAFLDLLGHGDSEVVTSKDVMQFIVKLLVLTLKV</sequence>
<reference evidence="1 2" key="1">
    <citation type="submission" date="2014-04" db="EMBL/GenBank/DDBJ databases">
        <authorList>
            <consortium name="DOE Joint Genome Institute"/>
            <person name="Kuo A."/>
            <person name="Kohler A."/>
            <person name="Costa M.D."/>
            <person name="Nagy L.G."/>
            <person name="Floudas D."/>
            <person name="Copeland A."/>
            <person name="Barry K.W."/>
            <person name="Cichocki N."/>
            <person name="Veneault-Fourrey C."/>
            <person name="LaButti K."/>
            <person name="Lindquist E.A."/>
            <person name="Lipzen A."/>
            <person name="Lundell T."/>
            <person name="Morin E."/>
            <person name="Murat C."/>
            <person name="Sun H."/>
            <person name="Tunlid A."/>
            <person name="Henrissat B."/>
            <person name="Grigoriev I.V."/>
            <person name="Hibbett D.S."/>
            <person name="Martin F."/>
            <person name="Nordberg H.P."/>
            <person name="Cantor M.N."/>
            <person name="Hua S.X."/>
        </authorList>
    </citation>
    <scope>NUCLEOTIDE SEQUENCE [LARGE SCALE GENOMIC DNA]</scope>
    <source>
        <strain evidence="1 2">441</strain>
    </source>
</reference>
<dbReference type="HOGENOM" id="CLU_2961730_0_0_1"/>
<evidence type="ECO:0000313" key="1">
    <source>
        <dbReference type="EMBL" id="KIK25106.1"/>
    </source>
</evidence>
<accession>A0A0C9Z778</accession>
<gene>
    <name evidence="1" type="ORF">PISMIDRAFT_9876</name>
</gene>
<reference evidence="2" key="2">
    <citation type="submission" date="2015-01" db="EMBL/GenBank/DDBJ databases">
        <title>Evolutionary Origins and Diversification of the Mycorrhizal Mutualists.</title>
        <authorList>
            <consortium name="DOE Joint Genome Institute"/>
            <consortium name="Mycorrhizal Genomics Consortium"/>
            <person name="Kohler A."/>
            <person name="Kuo A."/>
            <person name="Nagy L.G."/>
            <person name="Floudas D."/>
            <person name="Copeland A."/>
            <person name="Barry K.W."/>
            <person name="Cichocki N."/>
            <person name="Veneault-Fourrey C."/>
            <person name="LaButti K."/>
            <person name="Lindquist E.A."/>
            <person name="Lipzen A."/>
            <person name="Lundell T."/>
            <person name="Morin E."/>
            <person name="Murat C."/>
            <person name="Riley R."/>
            <person name="Ohm R."/>
            <person name="Sun H."/>
            <person name="Tunlid A."/>
            <person name="Henrissat B."/>
            <person name="Grigoriev I.V."/>
            <person name="Hibbett D.S."/>
            <person name="Martin F."/>
        </authorList>
    </citation>
    <scope>NUCLEOTIDE SEQUENCE [LARGE SCALE GENOMIC DNA]</scope>
    <source>
        <strain evidence="2">441</strain>
    </source>
</reference>
<dbReference type="AlphaFoldDB" id="A0A0C9Z778"/>
<name>A0A0C9Z778_9AGAM</name>
<dbReference type="Proteomes" id="UP000054018">
    <property type="component" value="Unassembled WGS sequence"/>
</dbReference>
<proteinExistence type="predicted"/>